<dbReference type="InterPro" id="IPR051650">
    <property type="entry name" value="SL_signaling_regulator"/>
</dbReference>
<dbReference type="EMBL" id="CAWUPB010000850">
    <property type="protein sequence ID" value="CAK7325197.1"/>
    <property type="molecule type" value="Genomic_DNA"/>
</dbReference>
<evidence type="ECO:0000256" key="3">
    <source>
        <dbReference type="PROSITE-ProRule" id="PRU01251"/>
    </source>
</evidence>
<feature type="region of interest" description="Disordered" evidence="4">
    <location>
        <begin position="567"/>
        <end position="595"/>
    </location>
</feature>
<feature type="region of interest" description="Disordered" evidence="4">
    <location>
        <begin position="512"/>
        <end position="536"/>
    </location>
</feature>
<dbReference type="Proteomes" id="UP001314170">
    <property type="component" value="Unassembled WGS sequence"/>
</dbReference>
<feature type="region of interest" description="Disordered" evidence="4">
    <location>
        <begin position="788"/>
        <end position="815"/>
    </location>
</feature>
<gene>
    <name evidence="6" type="ORF">DCAF_LOCUS2869</name>
</gene>
<organism evidence="6 7">
    <name type="scientific">Dovyalis caffra</name>
    <dbReference type="NCBI Taxonomy" id="77055"/>
    <lineage>
        <taxon>Eukaryota</taxon>
        <taxon>Viridiplantae</taxon>
        <taxon>Streptophyta</taxon>
        <taxon>Embryophyta</taxon>
        <taxon>Tracheophyta</taxon>
        <taxon>Spermatophyta</taxon>
        <taxon>Magnoliopsida</taxon>
        <taxon>eudicotyledons</taxon>
        <taxon>Gunneridae</taxon>
        <taxon>Pentapetalae</taxon>
        <taxon>rosids</taxon>
        <taxon>fabids</taxon>
        <taxon>Malpighiales</taxon>
        <taxon>Salicaceae</taxon>
        <taxon>Flacourtieae</taxon>
        <taxon>Dovyalis</taxon>
    </lineage>
</organism>
<evidence type="ECO:0000256" key="1">
    <source>
        <dbReference type="ARBA" id="ARBA00008675"/>
    </source>
</evidence>
<evidence type="ECO:0000313" key="7">
    <source>
        <dbReference type="Proteomes" id="UP001314170"/>
    </source>
</evidence>
<dbReference type="InterPro" id="IPR004176">
    <property type="entry name" value="Clp_R_N"/>
</dbReference>
<dbReference type="SUPFAM" id="SSF81923">
    <property type="entry name" value="Double Clp-N motif"/>
    <property type="match status" value="1"/>
</dbReference>
<evidence type="ECO:0000256" key="4">
    <source>
        <dbReference type="SAM" id="MobiDB-lite"/>
    </source>
</evidence>
<reference evidence="6 7" key="1">
    <citation type="submission" date="2024-01" db="EMBL/GenBank/DDBJ databases">
        <authorList>
            <person name="Waweru B."/>
        </authorList>
    </citation>
    <scope>NUCLEOTIDE SEQUENCE [LARGE SCALE GENOMIC DNA]</scope>
</reference>
<comment type="similarity">
    <text evidence="1">Belongs to the ClpA/ClpB family.</text>
</comment>
<evidence type="ECO:0000256" key="2">
    <source>
        <dbReference type="ARBA" id="ARBA00022737"/>
    </source>
</evidence>
<dbReference type="InterPro" id="IPR036628">
    <property type="entry name" value="Clp_N_dom_sf"/>
</dbReference>
<dbReference type="PANTHER" id="PTHR43572:SF7">
    <property type="entry name" value="CLP R DOMAIN-CONTAINING PROTEIN"/>
    <property type="match status" value="1"/>
</dbReference>
<name>A0AAV1QTU6_9ROSI</name>
<dbReference type="Pfam" id="PF23569">
    <property type="entry name" value="NBD_SMAX1"/>
    <property type="match status" value="1"/>
</dbReference>
<proteinExistence type="inferred from homology"/>
<dbReference type="SUPFAM" id="SSF52540">
    <property type="entry name" value="P-loop containing nucleoside triphosphate hydrolases"/>
    <property type="match status" value="1"/>
</dbReference>
<dbReference type="InterPro" id="IPR058680">
    <property type="entry name" value="NBD_SMAX1-like"/>
</dbReference>
<dbReference type="Gene3D" id="1.10.1780.10">
    <property type="entry name" value="Clp, N-terminal domain"/>
    <property type="match status" value="1"/>
</dbReference>
<evidence type="ECO:0000259" key="5">
    <source>
        <dbReference type="PROSITE" id="PS51903"/>
    </source>
</evidence>
<keyword evidence="7" id="KW-1185">Reference proteome</keyword>
<feature type="domain" description="Clp R" evidence="5">
    <location>
        <begin position="8"/>
        <end position="170"/>
    </location>
</feature>
<evidence type="ECO:0000313" key="6">
    <source>
        <dbReference type="EMBL" id="CAK7325197.1"/>
    </source>
</evidence>
<feature type="compositionally biased region" description="Low complexity" evidence="4">
    <location>
        <begin position="579"/>
        <end position="591"/>
    </location>
</feature>
<dbReference type="Gene3D" id="3.40.50.300">
    <property type="entry name" value="P-loop containing nucleotide triphosphate hydrolases"/>
    <property type="match status" value="1"/>
</dbReference>
<dbReference type="AlphaFoldDB" id="A0AAV1QTU6"/>
<keyword evidence="2 3" id="KW-0677">Repeat</keyword>
<sequence>MRAGICSMQQTLTPEAVSLVKQAVGLARRRGHAQVTPLHVASTMFASSTGLLRRACLQSHSHPLQCKALELCFNVALNRLPASTSSALLGPHSSYPSLSNALVAAFKRAQAHQRRGSIENQQQPILALKIEIEQLIISILDDPSVSRVMREAGFSSTQVKNRVEQAVSLEICPQSSVTVSSQSKEIIKPQALSASASQSSPFSHFGILHSKPLLDQVRNDDVMSVFNTLVSKKRNTVITGECMATADSVVRGVKDKFERGEASGDLRSVRFISLPLLSLRSLSKEELEQKLVELRCIVKSYMSNGVVLYLGDLKWISDFWSSYGEQRRSYYCTVDHIIMELKRLVHGFSETGRFWLIGIATFQTYMKCKAGHPSLETMWELYPVTIPVGSLSLSLKLDSDSQSHQSRSKASLNGSSWPLLESGVGNHSTCWTDHPVNFNREAQSLAGRGRTQNKESTSSITISNNSSLPLWLQQCKEETERNTSNDKEYLRNKGSSLFGSVHKQSYYPEKTIKFASSPPSPSSVSSHEQNTDSQQTHLSWPVIFEHKQFAKENQIWISECSNEGYESNLRNDHKPDLLSNPNSSPNSASSSEAMDGMEGVQSFNEFNDYNLKNLRSGLEKKVPWQKDIIPEIATTILECRSGMRKRKGKLNHIEDKAETWLFFLGVDFEGKEKAARELARLVFGSQSNFVSIGLRNFSSPRADSIEESKNKRARDELGCSYLERLALSLNENPHRVFFMEDVDQVDNFSQKGIKQAIENGNVTLPDGEKVPFKDAIIIFSCESFSSVSRACSPPRRQKTGDHQDKEDEDAMEEKSPVLSLDLNISIEGDKADDQYSLSENGFLEYVDRQVIFKIQELR</sequence>
<comment type="caution">
    <text evidence="6">The sequence shown here is derived from an EMBL/GenBank/DDBJ whole genome shotgun (WGS) entry which is preliminary data.</text>
</comment>
<dbReference type="PANTHER" id="PTHR43572">
    <property type="entry name" value="CHAPERONE PROTEIN CLPD, CHLOROPLASTIC"/>
    <property type="match status" value="1"/>
</dbReference>
<protein>
    <recommendedName>
        <fullName evidence="5">Clp R domain-containing protein</fullName>
    </recommendedName>
</protein>
<feature type="compositionally biased region" description="Polar residues" evidence="4">
    <location>
        <begin position="527"/>
        <end position="536"/>
    </location>
</feature>
<dbReference type="InterPro" id="IPR027417">
    <property type="entry name" value="P-loop_NTPase"/>
</dbReference>
<dbReference type="PROSITE" id="PS51903">
    <property type="entry name" value="CLP_R"/>
    <property type="match status" value="1"/>
</dbReference>
<accession>A0AAV1QTU6</accession>